<dbReference type="EMBL" id="LAZR01012281">
    <property type="protein sequence ID" value="KKM27660.1"/>
    <property type="molecule type" value="Genomic_DNA"/>
</dbReference>
<comment type="caution">
    <text evidence="1">The sequence shown here is derived from an EMBL/GenBank/DDBJ whole genome shotgun (WGS) entry which is preliminary data.</text>
</comment>
<organism evidence="1">
    <name type="scientific">marine sediment metagenome</name>
    <dbReference type="NCBI Taxonomy" id="412755"/>
    <lineage>
        <taxon>unclassified sequences</taxon>
        <taxon>metagenomes</taxon>
        <taxon>ecological metagenomes</taxon>
    </lineage>
</organism>
<evidence type="ECO:0000313" key="1">
    <source>
        <dbReference type="EMBL" id="KKM27660.1"/>
    </source>
</evidence>
<gene>
    <name evidence="1" type="ORF">LCGC14_1572470</name>
</gene>
<protein>
    <submittedName>
        <fullName evidence="1">Uncharacterized protein</fullName>
    </submittedName>
</protein>
<reference evidence="1" key="1">
    <citation type="journal article" date="2015" name="Nature">
        <title>Complex archaea that bridge the gap between prokaryotes and eukaryotes.</title>
        <authorList>
            <person name="Spang A."/>
            <person name="Saw J.H."/>
            <person name="Jorgensen S.L."/>
            <person name="Zaremba-Niedzwiedzka K."/>
            <person name="Martijn J."/>
            <person name="Lind A.E."/>
            <person name="van Eijk R."/>
            <person name="Schleper C."/>
            <person name="Guy L."/>
            <person name="Ettema T.J."/>
        </authorList>
    </citation>
    <scope>NUCLEOTIDE SEQUENCE</scope>
</reference>
<dbReference type="AlphaFoldDB" id="A0A0F9LJQ7"/>
<proteinExistence type="predicted"/>
<accession>A0A0F9LJQ7</accession>
<sequence length="80" mass="9487">MVMTDTQMVVERVIKLMSWPSRNRVQLYAKLYGDSAKPSFRVWRWDSSYLTRSILAMEYPGEIVVDLDNPTSDTHYRRDL</sequence>
<name>A0A0F9LJQ7_9ZZZZ</name>